<evidence type="ECO:0000259" key="2">
    <source>
        <dbReference type="Pfam" id="PF00004"/>
    </source>
</evidence>
<keyword evidence="4" id="KW-1185">Reference proteome</keyword>
<evidence type="ECO:0000256" key="1">
    <source>
        <dbReference type="SAM" id="MobiDB-lite"/>
    </source>
</evidence>
<evidence type="ECO:0000313" key="4">
    <source>
        <dbReference type="Proteomes" id="UP000095038"/>
    </source>
</evidence>
<dbReference type="AlphaFoldDB" id="A0A1D2V8R3"/>
<sequence>MNPPIKHSKKLTNSFYTSRKKNSPLIVERLRNASKKRKISLDPPEIICLLEDEEDVEDVEDLEDLEDEQVLKTNRTVIQLNSDDLNLQNTDSRSNPSFSSAKNSKSEQSTFSNDFESSINGEQTIIDLDSDNETPQTNANDNVINLGLKTATVIKPSSSLETKLIKSENKHKSHDRFHQSIFINLAKNSSEEKPLQKQAKFSRSFYYQGTGESVSATNTAVLNITSGNIEGQHFTTNIKNHNCTNSCDGQTNKSHNNFCNNCALQDTSLLVNPNQDLSKVTSERKPKVNSGGRNLIELTNKVLFEEKTNSTNNDDESIRRFCLSNKFINKNSHLAFLRSIYPTRFSDFFGNDHLVHPVYGFLPCFATGNMLPKLLIFYGEAKSGKTTLINFFLRQLSSQKFLIKSYSLVEERNVSQIRRELRQLLDLVQTLNYLKNKRIIVFLDDFQELLGISRDGFLKLIENKKFLLILCFNADPLLFISKYYLSFAFILRISSPTGAAFLEFFRKNLSKITDLKIKVKLNNIQSSVIGSPTKDGSQQCFSNDSLKLASKTCGEHLSIAILVLNTIFLNYDFFMKCNQNISTENMKTFLRKHKSYILDSCYRKDIITLDLQSALENAIFSDNKNLSIYYFYKLLDLNVQPLTIAGNLIKFAGKRFLLIPRKNRFSDNSEDQLFMELLDKKQPTELMDVSTQQSPIKHNFGLNDKVENPWGLVQSDPREYSALTASVAAYDSFENLGMDEGLLSIIHGIYIMSEVEDRTECLPNLYQKISNLELFSAENSGLLDAVENNINDIVVNNIKNRSESLIAYEKCFEEFDRYFTNL</sequence>
<dbReference type="CDD" id="cd00009">
    <property type="entry name" value="AAA"/>
    <property type="match status" value="1"/>
</dbReference>
<dbReference type="Gene3D" id="3.40.50.300">
    <property type="entry name" value="P-loop containing nucleotide triphosphate hydrolases"/>
    <property type="match status" value="1"/>
</dbReference>
<dbReference type="GO" id="GO:0016887">
    <property type="term" value="F:ATP hydrolysis activity"/>
    <property type="evidence" value="ECO:0007669"/>
    <property type="project" value="InterPro"/>
</dbReference>
<dbReference type="Pfam" id="PF00004">
    <property type="entry name" value="AAA"/>
    <property type="match status" value="1"/>
</dbReference>
<dbReference type="GO" id="GO:0005524">
    <property type="term" value="F:ATP binding"/>
    <property type="evidence" value="ECO:0007669"/>
    <property type="project" value="InterPro"/>
</dbReference>
<protein>
    <recommendedName>
        <fullName evidence="2">ATPase AAA-type core domain-containing protein</fullName>
    </recommendedName>
</protein>
<organism evidence="3 4">
    <name type="scientific">Ascoidea rubescens DSM 1968</name>
    <dbReference type="NCBI Taxonomy" id="1344418"/>
    <lineage>
        <taxon>Eukaryota</taxon>
        <taxon>Fungi</taxon>
        <taxon>Dikarya</taxon>
        <taxon>Ascomycota</taxon>
        <taxon>Saccharomycotina</taxon>
        <taxon>Saccharomycetes</taxon>
        <taxon>Ascoideaceae</taxon>
        <taxon>Ascoidea</taxon>
    </lineage>
</organism>
<dbReference type="SUPFAM" id="SSF52540">
    <property type="entry name" value="P-loop containing nucleoside triphosphate hydrolases"/>
    <property type="match status" value="1"/>
</dbReference>
<dbReference type="RefSeq" id="XP_020044296.1">
    <property type="nucleotide sequence ID" value="XM_020194180.1"/>
</dbReference>
<feature type="region of interest" description="Disordered" evidence="1">
    <location>
        <begin position="83"/>
        <end position="116"/>
    </location>
</feature>
<reference evidence="4" key="1">
    <citation type="submission" date="2016-05" db="EMBL/GenBank/DDBJ databases">
        <title>Comparative genomics of biotechnologically important yeasts.</title>
        <authorList>
            <consortium name="DOE Joint Genome Institute"/>
            <person name="Riley R."/>
            <person name="Haridas S."/>
            <person name="Wolfe K.H."/>
            <person name="Lopes M.R."/>
            <person name="Hittinger C.T."/>
            <person name="Goker M."/>
            <person name="Salamov A."/>
            <person name="Wisecaver J."/>
            <person name="Long T.M."/>
            <person name="Aerts A.L."/>
            <person name="Barry K."/>
            <person name="Choi C."/>
            <person name="Clum A."/>
            <person name="Coughlan A.Y."/>
            <person name="Deshpande S."/>
            <person name="Douglass A.P."/>
            <person name="Hanson S.J."/>
            <person name="Klenk H.-P."/>
            <person name="Labutti K."/>
            <person name="Lapidus A."/>
            <person name="Lindquist E."/>
            <person name="Lipzen A."/>
            <person name="Meier-Kolthoff J.P."/>
            <person name="Ohm R.A."/>
            <person name="Otillar R.P."/>
            <person name="Pangilinan J."/>
            <person name="Peng Y."/>
            <person name="Rokas A."/>
            <person name="Rosa C.A."/>
            <person name="Scheuner C."/>
            <person name="Sibirny A.A."/>
            <person name="Slot J.C."/>
            <person name="Stielow J.B."/>
            <person name="Sun H."/>
            <person name="Kurtzman C.P."/>
            <person name="Blackwell M."/>
            <person name="Grigoriev I.V."/>
            <person name="Jeffries T.W."/>
        </authorList>
    </citation>
    <scope>NUCLEOTIDE SEQUENCE [LARGE SCALE GENOMIC DNA]</scope>
    <source>
        <strain evidence="4">DSM 1968</strain>
    </source>
</reference>
<dbReference type="InterPro" id="IPR051314">
    <property type="entry name" value="AAA_ATPase_RarA/MGS1/WRNIP1"/>
</dbReference>
<dbReference type="GO" id="GO:0000731">
    <property type="term" value="P:DNA synthesis involved in DNA repair"/>
    <property type="evidence" value="ECO:0007669"/>
    <property type="project" value="TreeGrafter"/>
</dbReference>
<dbReference type="GO" id="GO:0006261">
    <property type="term" value="P:DNA-templated DNA replication"/>
    <property type="evidence" value="ECO:0007669"/>
    <property type="project" value="TreeGrafter"/>
</dbReference>
<dbReference type="InterPro" id="IPR027417">
    <property type="entry name" value="P-loop_NTPase"/>
</dbReference>
<dbReference type="InParanoid" id="A0A1D2V8R3"/>
<dbReference type="STRING" id="1344418.A0A1D2V8R3"/>
<dbReference type="GeneID" id="30967816"/>
<feature type="domain" description="ATPase AAA-type core" evidence="2">
    <location>
        <begin position="375"/>
        <end position="453"/>
    </location>
</feature>
<dbReference type="EMBL" id="KV454496">
    <property type="protein sequence ID" value="ODV57989.1"/>
    <property type="molecule type" value="Genomic_DNA"/>
</dbReference>
<proteinExistence type="predicted"/>
<dbReference type="PANTHER" id="PTHR13779:SF7">
    <property type="entry name" value="ATPASE WRNIP1"/>
    <property type="match status" value="1"/>
</dbReference>
<dbReference type="GO" id="GO:0005634">
    <property type="term" value="C:nucleus"/>
    <property type="evidence" value="ECO:0007669"/>
    <property type="project" value="TreeGrafter"/>
</dbReference>
<dbReference type="GO" id="GO:0017116">
    <property type="term" value="F:single-stranded DNA helicase activity"/>
    <property type="evidence" value="ECO:0007669"/>
    <property type="project" value="TreeGrafter"/>
</dbReference>
<gene>
    <name evidence="3" type="ORF">ASCRUDRAFT_78237</name>
</gene>
<dbReference type="InterPro" id="IPR003959">
    <property type="entry name" value="ATPase_AAA_core"/>
</dbReference>
<name>A0A1D2V8R3_9ASCO</name>
<dbReference type="PANTHER" id="PTHR13779">
    <property type="entry name" value="WERNER HELICASE-INTERACTING PROTEIN 1 FAMILY MEMBER"/>
    <property type="match status" value="1"/>
</dbReference>
<evidence type="ECO:0000313" key="3">
    <source>
        <dbReference type="EMBL" id="ODV57989.1"/>
    </source>
</evidence>
<accession>A0A1D2V8R3</accession>
<dbReference type="Proteomes" id="UP000095038">
    <property type="component" value="Unassembled WGS sequence"/>
</dbReference>
<dbReference type="GO" id="GO:0008047">
    <property type="term" value="F:enzyme activator activity"/>
    <property type="evidence" value="ECO:0007669"/>
    <property type="project" value="TreeGrafter"/>
</dbReference>